<dbReference type="VEuPathDB" id="FungiDB:CC1G_08722"/>
<protein>
    <submittedName>
        <fullName evidence="2">Uncharacterized protein</fullName>
    </submittedName>
</protein>
<dbReference type="GeneID" id="6010594"/>
<gene>
    <name evidence="2" type="ORF">CC1G_08722</name>
</gene>
<evidence type="ECO:0000313" key="3">
    <source>
        <dbReference type="Proteomes" id="UP000001861"/>
    </source>
</evidence>
<dbReference type="InParanoid" id="A8NIX1"/>
<proteinExistence type="predicted"/>
<dbReference type="Proteomes" id="UP000001861">
    <property type="component" value="Unassembled WGS sequence"/>
</dbReference>
<dbReference type="EMBL" id="AACS02000010">
    <property type="protein sequence ID" value="EAU87686.2"/>
    <property type="molecule type" value="Genomic_DNA"/>
</dbReference>
<dbReference type="AlphaFoldDB" id="A8NIX1"/>
<keyword evidence="3" id="KW-1185">Reference proteome</keyword>
<name>A8NIX1_COPC7</name>
<organism evidence="2 3">
    <name type="scientific">Coprinopsis cinerea (strain Okayama-7 / 130 / ATCC MYA-4618 / FGSC 9003)</name>
    <name type="common">Inky cap fungus</name>
    <name type="synonym">Hormographiella aspergillata</name>
    <dbReference type="NCBI Taxonomy" id="240176"/>
    <lineage>
        <taxon>Eukaryota</taxon>
        <taxon>Fungi</taxon>
        <taxon>Dikarya</taxon>
        <taxon>Basidiomycota</taxon>
        <taxon>Agaricomycotina</taxon>
        <taxon>Agaricomycetes</taxon>
        <taxon>Agaricomycetidae</taxon>
        <taxon>Agaricales</taxon>
        <taxon>Agaricineae</taxon>
        <taxon>Psathyrellaceae</taxon>
        <taxon>Coprinopsis</taxon>
    </lineage>
</organism>
<sequence>MTIKARSFLLDPTQAAIVKNGYWVRRSPMDCKEVKPVSGSKGGFRDLQHDNNTNHGLYTRWQKTGRGTYWRMYYPWSEVSGFQSVIPGEREEIFAGSELSPNRWFGVDRWGRTELGTLSNQKRETLYKNKSPKVQPLKPSSCNKSVFEERKVKSGSRSRATEKPKLCQQRTPTPLMANKHKQLQGRVAGCRRINPGFSEFHHSEQSLDGTTDFCDPALLGKSL</sequence>
<dbReference type="HOGENOM" id="CLU_1240068_0_0_1"/>
<reference evidence="2 3" key="1">
    <citation type="journal article" date="2010" name="Proc. Natl. Acad. Sci. U.S.A.">
        <title>Insights into evolution of multicellular fungi from the assembled chromosomes of the mushroom Coprinopsis cinerea (Coprinus cinereus).</title>
        <authorList>
            <person name="Stajich J.E."/>
            <person name="Wilke S.K."/>
            <person name="Ahren D."/>
            <person name="Au C.H."/>
            <person name="Birren B.W."/>
            <person name="Borodovsky M."/>
            <person name="Burns C."/>
            <person name="Canback B."/>
            <person name="Casselton L.A."/>
            <person name="Cheng C.K."/>
            <person name="Deng J."/>
            <person name="Dietrich F.S."/>
            <person name="Fargo D.C."/>
            <person name="Farman M.L."/>
            <person name="Gathman A.C."/>
            <person name="Goldberg J."/>
            <person name="Guigo R."/>
            <person name="Hoegger P.J."/>
            <person name="Hooker J.B."/>
            <person name="Huggins A."/>
            <person name="James T.Y."/>
            <person name="Kamada T."/>
            <person name="Kilaru S."/>
            <person name="Kodira C."/>
            <person name="Kues U."/>
            <person name="Kupfer D."/>
            <person name="Kwan H.S."/>
            <person name="Lomsadze A."/>
            <person name="Li W."/>
            <person name="Lilly W.W."/>
            <person name="Ma L.J."/>
            <person name="Mackey A.J."/>
            <person name="Manning G."/>
            <person name="Martin F."/>
            <person name="Muraguchi H."/>
            <person name="Natvig D.O."/>
            <person name="Palmerini H."/>
            <person name="Ramesh M.A."/>
            <person name="Rehmeyer C.J."/>
            <person name="Roe B.A."/>
            <person name="Shenoy N."/>
            <person name="Stanke M."/>
            <person name="Ter-Hovhannisyan V."/>
            <person name="Tunlid A."/>
            <person name="Velagapudi R."/>
            <person name="Vision T.J."/>
            <person name="Zeng Q."/>
            <person name="Zolan M.E."/>
            <person name="Pukkila P.J."/>
        </authorList>
    </citation>
    <scope>NUCLEOTIDE SEQUENCE [LARGE SCALE GENOMIC DNA]</scope>
    <source>
        <strain evidence="3">Okayama-7 / 130 / ATCC MYA-4618 / FGSC 9003</strain>
    </source>
</reference>
<feature type="region of interest" description="Disordered" evidence="1">
    <location>
        <begin position="148"/>
        <end position="170"/>
    </location>
</feature>
<evidence type="ECO:0000313" key="2">
    <source>
        <dbReference type="EMBL" id="EAU87686.2"/>
    </source>
</evidence>
<evidence type="ECO:0000256" key="1">
    <source>
        <dbReference type="SAM" id="MobiDB-lite"/>
    </source>
</evidence>
<accession>A8NIX1</accession>
<dbReference type="KEGG" id="cci:CC1G_08722"/>
<comment type="caution">
    <text evidence="2">The sequence shown here is derived from an EMBL/GenBank/DDBJ whole genome shotgun (WGS) entry which is preliminary data.</text>
</comment>
<dbReference type="RefSeq" id="XP_001834091.2">
    <property type="nucleotide sequence ID" value="XM_001834039.2"/>
</dbReference>